<keyword evidence="2" id="KW-1185">Reference proteome</keyword>
<evidence type="ECO:0000313" key="2">
    <source>
        <dbReference type="Proteomes" id="UP000601435"/>
    </source>
</evidence>
<reference evidence="1" key="1">
    <citation type="submission" date="2021-02" db="EMBL/GenBank/DDBJ databases">
        <authorList>
            <person name="Dougan E. K."/>
            <person name="Rhodes N."/>
            <person name="Thang M."/>
            <person name="Chan C."/>
        </authorList>
    </citation>
    <scope>NUCLEOTIDE SEQUENCE</scope>
</reference>
<evidence type="ECO:0000313" key="1">
    <source>
        <dbReference type="EMBL" id="CAE7939169.1"/>
    </source>
</evidence>
<sequence>MTTRYGSGNGAGLNCMLRMHEIWRRHAPEEIDRLILELAWWGGQFRWYTRGSTRMLDATLFVRAAAAECLSALMYNGRQDHLDPDHPLWCCTPMHERRPVNLHL</sequence>
<gene>
    <name evidence="1" type="ORF">SNEC2469_LOCUS33425</name>
</gene>
<dbReference type="Proteomes" id="UP000601435">
    <property type="component" value="Unassembled WGS sequence"/>
</dbReference>
<name>A0A813C5R1_9DINO</name>
<dbReference type="AlphaFoldDB" id="A0A813C5R1"/>
<organism evidence="1 2">
    <name type="scientific">Symbiodinium necroappetens</name>
    <dbReference type="NCBI Taxonomy" id="1628268"/>
    <lineage>
        <taxon>Eukaryota</taxon>
        <taxon>Sar</taxon>
        <taxon>Alveolata</taxon>
        <taxon>Dinophyceae</taxon>
        <taxon>Suessiales</taxon>
        <taxon>Symbiodiniaceae</taxon>
        <taxon>Symbiodinium</taxon>
    </lineage>
</organism>
<comment type="caution">
    <text evidence="1">The sequence shown here is derived from an EMBL/GenBank/DDBJ whole genome shotgun (WGS) entry which is preliminary data.</text>
</comment>
<accession>A0A813C5R1</accession>
<proteinExistence type="predicted"/>
<dbReference type="EMBL" id="CAJNJA010088046">
    <property type="protein sequence ID" value="CAE7939169.1"/>
    <property type="molecule type" value="Genomic_DNA"/>
</dbReference>
<protein>
    <submittedName>
        <fullName evidence="1">Uncharacterized protein</fullName>
    </submittedName>
</protein>